<dbReference type="PANTHER" id="PTHR48019">
    <property type="entry name" value="SERUM RESPONSE FACTOR HOMOLOG"/>
    <property type="match status" value="1"/>
</dbReference>
<keyword evidence="3" id="KW-0238">DNA-binding</keyword>
<proteinExistence type="predicted"/>
<dbReference type="Proteomes" id="UP000323000">
    <property type="component" value="Chromosome 5"/>
</dbReference>
<dbReference type="SMART" id="SM00432">
    <property type="entry name" value="MADS"/>
    <property type="match status" value="1"/>
</dbReference>
<name>A0A5C7HWC4_9ROSI</name>
<dbReference type="GO" id="GO:0003677">
    <property type="term" value="F:DNA binding"/>
    <property type="evidence" value="ECO:0007669"/>
    <property type="project" value="UniProtKB-KW"/>
</dbReference>
<keyword evidence="4" id="KW-0804">Transcription</keyword>
<evidence type="ECO:0000256" key="4">
    <source>
        <dbReference type="ARBA" id="ARBA00023163"/>
    </source>
</evidence>
<keyword evidence="5" id="KW-0539">Nucleus</keyword>
<protein>
    <recommendedName>
        <fullName evidence="6">MADS-box domain-containing protein</fullName>
    </recommendedName>
</protein>
<evidence type="ECO:0000313" key="8">
    <source>
        <dbReference type="Proteomes" id="UP000323000"/>
    </source>
</evidence>
<evidence type="ECO:0000256" key="2">
    <source>
        <dbReference type="ARBA" id="ARBA00023015"/>
    </source>
</evidence>
<dbReference type="OrthoDB" id="1898716at2759"/>
<dbReference type="GO" id="GO:0046983">
    <property type="term" value="F:protein dimerization activity"/>
    <property type="evidence" value="ECO:0007669"/>
    <property type="project" value="InterPro"/>
</dbReference>
<dbReference type="EMBL" id="VAHF01000005">
    <property type="protein sequence ID" value="TXG61098.1"/>
    <property type="molecule type" value="Genomic_DNA"/>
</dbReference>
<dbReference type="InterPro" id="IPR050142">
    <property type="entry name" value="MADS-box/MEF2_TF"/>
</dbReference>
<keyword evidence="2" id="KW-0805">Transcription regulation</keyword>
<dbReference type="Gene3D" id="3.40.1810.10">
    <property type="entry name" value="Transcription factor, MADS-box"/>
    <property type="match status" value="1"/>
</dbReference>
<evidence type="ECO:0000256" key="1">
    <source>
        <dbReference type="ARBA" id="ARBA00004123"/>
    </source>
</evidence>
<accession>A0A5C7HWC4</accession>
<reference evidence="8" key="1">
    <citation type="journal article" date="2019" name="Gigascience">
        <title>De novo genome assembly of the endangered Acer yangbiense, a plant species with extremely small populations endemic to Yunnan Province, China.</title>
        <authorList>
            <person name="Yang J."/>
            <person name="Wariss H.M."/>
            <person name="Tao L."/>
            <person name="Zhang R."/>
            <person name="Yun Q."/>
            <person name="Hollingsworth P."/>
            <person name="Dao Z."/>
            <person name="Luo G."/>
            <person name="Guo H."/>
            <person name="Ma Y."/>
            <person name="Sun W."/>
        </authorList>
    </citation>
    <scope>NUCLEOTIDE SEQUENCE [LARGE SCALE GENOMIC DNA]</scope>
    <source>
        <strain evidence="8">cv. Malutang</strain>
    </source>
</reference>
<organism evidence="7 8">
    <name type="scientific">Acer yangbiense</name>
    <dbReference type="NCBI Taxonomy" id="1000413"/>
    <lineage>
        <taxon>Eukaryota</taxon>
        <taxon>Viridiplantae</taxon>
        <taxon>Streptophyta</taxon>
        <taxon>Embryophyta</taxon>
        <taxon>Tracheophyta</taxon>
        <taxon>Spermatophyta</taxon>
        <taxon>Magnoliopsida</taxon>
        <taxon>eudicotyledons</taxon>
        <taxon>Gunneridae</taxon>
        <taxon>Pentapetalae</taxon>
        <taxon>rosids</taxon>
        <taxon>malvids</taxon>
        <taxon>Sapindales</taxon>
        <taxon>Sapindaceae</taxon>
        <taxon>Hippocastanoideae</taxon>
        <taxon>Acereae</taxon>
        <taxon>Acer</taxon>
    </lineage>
</organism>
<dbReference type="GO" id="GO:0005634">
    <property type="term" value="C:nucleus"/>
    <property type="evidence" value="ECO:0007669"/>
    <property type="project" value="UniProtKB-SubCell"/>
</dbReference>
<comment type="caution">
    <text evidence="7">The sequence shown here is derived from an EMBL/GenBank/DDBJ whole genome shotgun (WGS) entry which is preliminary data.</text>
</comment>
<evidence type="ECO:0000313" key="7">
    <source>
        <dbReference type="EMBL" id="TXG61098.1"/>
    </source>
</evidence>
<dbReference type="InterPro" id="IPR002100">
    <property type="entry name" value="TF_MADSbox"/>
</dbReference>
<comment type="subcellular location">
    <subcellularLocation>
        <location evidence="1">Nucleus</location>
    </subcellularLocation>
</comment>
<dbReference type="AlphaFoldDB" id="A0A5C7HWC4"/>
<dbReference type="Pfam" id="PF00319">
    <property type="entry name" value="SRF-TF"/>
    <property type="match status" value="1"/>
</dbReference>
<evidence type="ECO:0000256" key="5">
    <source>
        <dbReference type="ARBA" id="ARBA00023242"/>
    </source>
</evidence>
<dbReference type="InterPro" id="IPR036879">
    <property type="entry name" value="TF_MADSbox_sf"/>
</dbReference>
<dbReference type="PRINTS" id="PR00404">
    <property type="entry name" value="MADSDOMAIN"/>
</dbReference>
<dbReference type="PROSITE" id="PS50066">
    <property type="entry name" value="MADS_BOX_2"/>
    <property type="match status" value="1"/>
</dbReference>
<evidence type="ECO:0000259" key="6">
    <source>
        <dbReference type="PROSITE" id="PS50066"/>
    </source>
</evidence>
<keyword evidence="8" id="KW-1185">Reference proteome</keyword>
<sequence length="295" mass="32961">MAIVLQTGSEYWIGPDPIRRLDPDTFLDLVGNQELSLTFHEKSHGQGLAVNGCVMSASEFTEISEFVWFMEELSELTRPNSCALQNTSNLNLQTKDTLLANHSLSVRFGHAIHVSAGSSVASHQEIAPKPPNSKPKVYSAMYSRKHYRHNVLVTKLFVMAESGKKTRGKQVIELKRIEDDINKAITFSKCKSGIFKKASELATLTGAKVGVVMFSSSGKPYSFGDPSIEDVFNLFMLEGSQPSDDTTNHDVEAYRRMRILKLVQNHNDLIRQLDDVKEHGKMLKEITKGKTSQGW</sequence>
<dbReference type="SUPFAM" id="SSF55455">
    <property type="entry name" value="SRF-like"/>
    <property type="match status" value="1"/>
</dbReference>
<gene>
    <name evidence="7" type="ORF">EZV62_012461</name>
</gene>
<feature type="domain" description="MADS-box" evidence="6">
    <location>
        <begin position="167"/>
        <end position="227"/>
    </location>
</feature>
<evidence type="ECO:0000256" key="3">
    <source>
        <dbReference type="ARBA" id="ARBA00023125"/>
    </source>
</evidence>